<dbReference type="SUPFAM" id="SSF55248">
    <property type="entry name" value="PCD-like"/>
    <property type="match status" value="1"/>
</dbReference>
<dbReference type="EC" id="4.2.1.96" evidence="4"/>
<dbReference type="PANTHER" id="PTHR12599:SF0">
    <property type="entry name" value="PTERIN-4-ALPHA-CARBINOLAMINE DEHYDRATASE"/>
    <property type="match status" value="1"/>
</dbReference>
<gene>
    <name evidence="5" type="primary">phhB</name>
    <name evidence="5" type="ORF">C450_18228</name>
</gene>
<dbReference type="GO" id="GO:0008124">
    <property type="term" value="F:4-alpha-hydroxytetrahydrobiopterin dehydratase activity"/>
    <property type="evidence" value="ECO:0007669"/>
    <property type="project" value="UniProtKB-UniRule"/>
</dbReference>
<name>M0MU15_9EURY</name>
<evidence type="ECO:0000256" key="4">
    <source>
        <dbReference type="HAMAP-Rule" id="MF_00434"/>
    </source>
</evidence>
<dbReference type="HAMAP" id="MF_00434">
    <property type="entry name" value="Pterin_4_alpha"/>
    <property type="match status" value="1"/>
</dbReference>
<organism evidence="5 6">
    <name type="scientific">Halococcus salifodinae DSM 8989</name>
    <dbReference type="NCBI Taxonomy" id="1227456"/>
    <lineage>
        <taxon>Archaea</taxon>
        <taxon>Methanobacteriati</taxon>
        <taxon>Methanobacteriota</taxon>
        <taxon>Stenosarchaea group</taxon>
        <taxon>Halobacteria</taxon>
        <taxon>Halobacteriales</taxon>
        <taxon>Halococcaceae</taxon>
        <taxon>Halococcus</taxon>
    </lineage>
</organism>
<dbReference type="Gene3D" id="3.30.1360.20">
    <property type="entry name" value="Transcriptional coactivator/pterin dehydratase"/>
    <property type="match status" value="1"/>
</dbReference>
<dbReference type="Proteomes" id="UP000011625">
    <property type="component" value="Unassembled WGS sequence"/>
</dbReference>
<dbReference type="PANTHER" id="PTHR12599">
    <property type="entry name" value="PTERIN-4-ALPHA-CARBINOLAMINE DEHYDRATASE"/>
    <property type="match status" value="1"/>
</dbReference>
<dbReference type="AlphaFoldDB" id="M0MU15"/>
<protein>
    <recommendedName>
        <fullName evidence="4">Putative pterin-4-alpha-carbinolamine dehydratase</fullName>
        <shortName evidence="4">PHS</shortName>
        <ecNumber evidence="4">4.2.1.96</ecNumber>
    </recommendedName>
    <alternativeName>
        <fullName evidence="4">4-alpha-hydroxy-tetrahydropterin dehydratase</fullName>
    </alternativeName>
    <alternativeName>
        <fullName evidence="4">Pterin carbinolamine dehydratase</fullName>
        <shortName evidence="4">PCD</shortName>
    </alternativeName>
</protein>
<evidence type="ECO:0000256" key="1">
    <source>
        <dbReference type="ARBA" id="ARBA00001554"/>
    </source>
</evidence>
<comment type="catalytic activity">
    <reaction evidence="1 4">
        <text>(4aS,6R)-4a-hydroxy-L-erythro-5,6,7,8-tetrahydrobiopterin = (6R)-L-erythro-6,7-dihydrobiopterin + H2O</text>
        <dbReference type="Rhea" id="RHEA:11920"/>
        <dbReference type="ChEBI" id="CHEBI:15377"/>
        <dbReference type="ChEBI" id="CHEBI:15642"/>
        <dbReference type="ChEBI" id="CHEBI:43120"/>
        <dbReference type="EC" id="4.2.1.96"/>
    </reaction>
</comment>
<comment type="similarity">
    <text evidence="2 4">Belongs to the pterin-4-alpha-carbinolamine dehydratase family.</text>
</comment>
<evidence type="ECO:0000256" key="3">
    <source>
        <dbReference type="ARBA" id="ARBA00023239"/>
    </source>
</evidence>
<evidence type="ECO:0000313" key="5">
    <source>
        <dbReference type="EMBL" id="EMA49227.1"/>
    </source>
</evidence>
<dbReference type="OrthoDB" id="10495at2157"/>
<dbReference type="PATRIC" id="fig|1227456.3.peg.3709"/>
<comment type="caution">
    <text evidence="5">The sequence shown here is derived from an EMBL/GenBank/DDBJ whole genome shotgun (WGS) entry which is preliminary data.</text>
</comment>
<accession>M0MU15</accession>
<reference evidence="5 6" key="1">
    <citation type="journal article" date="2014" name="PLoS Genet.">
        <title>Phylogenetically driven sequencing of extremely halophilic archaea reveals strategies for static and dynamic osmo-response.</title>
        <authorList>
            <person name="Becker E.A."/>
            <person name="Seitzer P.M."/>
            <person name="Tritt A."/>
            <person name="Larsen D."/>
            <person name="Krusor M."/>
            <person name="Yao A.I."/>
            <person name="Wu D."/>
            <person name="Madern D."/>
            <person name="Eisen J.A."/>
            <person name="Darling A.E."/>
            <person name="Facciotti M.T."/>
        </authorList>
    </citation>
    <scope>NUCLEOTIDE SEQUENCE [LARGE SCALE GENOMIC DNA]</scope>
    <source>
        <strain evidence="5 6">DSM 8989</strain>
    </source>
</reference>
<dbReference type="NCBIfam" id="NF002017">
    <property type="entry name" value="PRK00823.1-2"/>
    <property type="match status" value="1"/>
</dbReference>
<dbReference type="CDD" id="cd00488">
    <property type="entry name" value="PCD_DCoH"/>
    <property type="match status" value="1"/>
</dbReference>
<dbReference type="EMBL" id="AOME01000079">
    <property type="protein sequence ID" value="EMA49227.1"/>
    <property type="molecule type" value="Genomic_DNA"/>
</dbReference>
<dbReference type="InterPro" id="IPR036428">
    <property type="entry name" value="PCD_sf"/>
</dbReference>
<dbReference type="Pfam" id="PF01329">
    <property type="entry name" value="Pterin_4a"/>
    <property type="match status" value="1"/>
</dbReference>
<dbReference type="STRING" id="1227456.C450_18228"/>
<sequence length="91" mass="10375">MAETLADEEISENAPAEWQQDGDEIVRVYEFEEYLDGVAFATDVAEIADEEFHHPEIQVRFDEVEVRLTSHEAGGVTDQDIEMAGRFDDVR</sequence>
<dbReference type="GO" id="GO:0006729">
    <property type="term" value="P:tetrahydrobiopterin biosynthetic process"/>
    <property type="evidence" value="ECO:0007669"/>
    <property type="project" value="InterPro"/>
</dbReference>
<evidence type="ECO:0000313" key="6">
    <source>
        <dbReference type="Proteomes" id="UP000011625"/>
    </source>
</evidence>
<dbReference type="RefSeq" id="WP_005045803.1">
    <property type="nucleotide sequence ID" value="NZ_AOME01000079.1"/>
</dbReference>
<keyword evidence="3 4" id="KW-0456">Lyase</keyword>
<dbReference type="InterPro" id="IPR001533">
    <property type="entry name" value="Pterin_deHydtase"/>
</dbReference>
<proteinExistence type="inferred from homology"/>
<keyword evidence="6" id="KW-1185">Reference proteome</keyword>
<evidence type="ECO:0000256" key="2">
    <source>
        <dbReference type="ARBA" id="ARBA00006472"/>
    </source>
</evidence>